<dbReference type="CDD" id="cd05246">
    <property type="entry name" value="dTDP_GD_SDR_e"/>
    <property type="match status" value="1"/>
</dbReference>
<gene>
    <name evidence="9" type="ORF">Trichorick_00554</name>
</gene>
<dbReference type="Gene3D" id="3.90.25.10">
    <property type="entry name" value="UDP-galactose 4-epimerase, domain 1"/>
    <property type="match status" value="1"/>
</dbReference>
<dbReference type="Gene3D" id="3.40.50.720">
    <property type="entry name" value="NAD(P)-binding Rossmann-like Domain"/>
    <property type="match status" value="1"/>
</dbReference>
<evidence type="ECO:0000256" key="6">
    <source>
        <dbReference type="ARBA" id="ARBA00023239"/>
    </source>
</evidence>
<dbReference type="Pfam" id="PF16363">
    <property type="entry name" value="GDP_Man_Dehyd"/>
    <property type="match status" value="1"/>
</dbReference>
<evidence type="ECO:0000256" key="1">
    <source>
        <dbReference type="ARBA" id="ARBA00001539"/>
    </source>
</evidence>
<accession>A0ABZ0UTZ9</accession>
<dbReference type="Proteomes" id="UP001326613">
    <property type="component" value="Chromosome"/>
</dbReference>
<keyword evidence="10" id="KW-1185">Reference proteome</keyword>
<dbReference type="EC" id="4.2.1.46" evidence="4 7"/>
<dbReference type="RefSeq" id="WP_323738721.1">
    <property type="nucleotide sequence ID" value="NZ_CP112932.1"/>
</dbReference>
<evidence type="ECO:0000313" key="10">
    <source>
        <dbReference type="Proteomes" id="UP001326613"/>
    </source>
</evidence>
<reference evidence="9 10" key="1">
    <citation type="submission" date="2022-10" db="EMBL/GenBank/DDBJ databases">
        <title>Host association and intracellularity evolved multiple times independently in the Rickettsiales.</title>
        <authorList>
            <person name="Castelli M."/>
            <person name="Nardi T."/>
            <person name="Gammuto L."/>
            <person name="Bellinzona G."/>
            <person name="Sabaneyeva E."/>
            <person name="Potekhin A."/>
            <person name="Serra V."/>
            <person name="Petroni G."/>
            <person name="Sassera D."/>
        </authorList>
    </citation>
    <scope>NUCLEOTIDE SEQUENCE [LARGE SCALE GENOMIC DNA]</scope>
    <source>
        <strain evidence="9 10">Kr 154-4</strain>
    </source>
</reference>
<evidence type="ECO:0000313" key="9">
    <source>
        <dbReference type="EMBL" id="WPY00670.1"/>
    </source>
</evidence>
<evidence type="ECO:0000256" key="3">
    <source>
        <dbReference type="ARBA" id="ARBA00008178"/>
    </source>
</evidence>
<dbReference type="NCBIfam" id="TIGR01181">
    <property type="entry name" value="dTDP_gluc_dehyt"/>
    <property type="match status" value="1"/>
</dbReference>
<dbReference type="PANTHER" id="PTHR43000">
    <property type="entry name" value="DTDP-D-GLUCOSE 4,6-DEHYDRATASE-RELATED"/>
    <property type="match status" value="1"/>
</dbReference>
<comment type="similarity">
    <text evidence="3 7">Belongs to the NAD(P)-dependent epimerase/dehydratase family. dTDP-glucose dehydratase subfamily.</text>
</comment>
<evidence type="ECO:0000259" key="8">
    <source>
        <dbReference type="Pfam" id="PF16363"/>
    </source>
</evidence>
<keyword evidence="5" id="KW-0520">NAD</keyword>
<comment type="cofactor">
    <cofactor evidence="2 7">
        <name>NAD(+)</name>
        <dbReference type="ChEBI" id="CHEBI:57540"/>
    </cofactor>
</comment>
<sequence length="368" mass="41667">MQNSILKNTILVTGGAGFIGSNFVLQSMSYADEKIINLDLLTYAGNLQNIKSISGNPLHVFVNGDIADELLVSSLLKKYNPKAIINFAAESHVDRSIEESSQFINTNILGTYNLLEATRHYWNSLSEEDRKLFRFIHVSTDEVYGSLEMTDSATTEKSRYQPNSPYSASKAASDHLVRAWYHTYGFPTIITNCSNNYGPLQFPEKLIPLVIVSIFEGKILPIYGNGENIRDWLFVTDHCSAIRLILENGKVGETYNIGGNNEKTNLEVVQIICSLFDKQLPADKGNLIHPQTNKPLVSYSELITFVPDRLGHDKRYAINSSKIQQELHWRPTESFETGIVKTIEWYMNNRDWISEIKTGEYSKLRALQ</sequence>
<organism evidence="9 10">
    <name type="scientific">Candidatus Trichorickettsia mobilis</name>
    <dbReference type="NCBI Taxonomy" id="1346319"/>
    <lineage>
        <taxon>Bacteria</taxon>
        <taxon>Pseudomonadati</taxon>
        <taxon>Pseudomonadota</taxon>
        <taxon>Alphaproteobacteria</taxon>
        <taxon>Rickettsiales</taxon>
        <taxon>Rickettsiaceae</taxon>
        <taxon>Rickettsieae</taxon>
        <taxon>Candidatus Trichorickettsia</taxon>
    </lineage>
</organism>
<keyword evidence="6 7" id="KW-0456">Lyase</keyword>
<proteinExistence type="inferred from homology"/>
<dbReference type="InterPro" id="IPR036291">
    <property type="entry name" value="NAD(P)-bd_dom_sf"/>
</dbReference>
<comment type="catalytic activity">
    <reaction evidence="1 7">
        <text>dTDP-alpha-D-glucose = dTDP-4-dehydro-6-deoxy-alpha-D-glucose + H2O</text>
        <dbReference type="Rhea" id="RHEA:17221"/>
        <dbReference type="ChEBI" id="CHEBI:15377"/>
        <dbReference type="ChEBI" id="CHEBI:57477"/>
        <dbReference type="ChEBI" id="CHEBI:57649"/>
        <dbReference type="EC" id="4.2.1.46"/>
    </reaction>
</comment>
<evidence type="ECO:0000256" key="4">
    <source>
        <dbReference type="ARBA" id="ARBA00011990"/>
    </source>
</evidence>
<name>A0ABZ0UTZ9_9RICK</name>
<evidence type="ECO:0000256" key="7">
    <source>
        <dbReference type="RuleBase" id="RU004473"/>
    </source>
</evidence>
<dbReference type="InterPro" id="IPR016040">
    <property type="entry name" value="NAD(P)-bd_dom"/>
</dbReference>
<dbReference type="EMBL" id="CP112932">
    <property type="protein sequence ID" value="WPY00670.1"/>
    <property type="molecule type" value="Genomic_DNA"/>
</dbReference>
<dbReference type="InterPro" id="IPR005888">
    <property type="entry name" value="dTDP_Gluc_deHydtase"/>
</dbReference>
<dbReference type="SUPFAM" id="SSF51735">
    <property type="entry name" value="NAD(P)-binding Rossmann-fold domains"/>
    <property type="match status" value="1"/>
</dbReference>
<protein>
    <recommendedName>
        <fullName evidence="4 7">dTDP-glucose 4,6-dehydratase</fullName>
        <ecNumber evidence="4 7">4.2.1.46</ecNumber>
    </recommendedName>
</protein>
<evidence type="ECO:0000256" key="5">
    <source>
        <dbReference type="ARBA" id="ARBA00023027"/>
    </source>
</evidence>
<evidence type="ECO:0000256" key="2">
    <source>
        <dbReference type="ARBA" id="ARBA00001911"/>
    </source>
</evidence>
<feature type="domain" description="NAD(P)-binding" evidence="8">
    <location>
        <begin position="11"/>
        <end position="341"/>
    </location>
</feature>